<proteinExistence type="predicted"/>
<gene>
    <name evidence="3" type="ORF">CQA57_06275</name>
</gene>
<sequence>MIDNRLYVFSSKRSISDFYLHYNDDFAPKTMSIGEFFECCVIVKNKKKIPSYIKKILLLQTLYEYKNTHKLLVFDKTFLAYLEGANFLESFFNELAISKKSIEEIPYQDIYGDYEDHLKILQEIYRAFYDKMDRLGFYDAYHNQDFEIYTQALDSFEGIEIFIEGVLSRVEQDILLYLAQEKEIRLHFKNDIFNQKFFNFLGMKLEEDNTYNINLTHKKIEEKNNALLCEQMRIYPLKSRIEQASFAIFKANEWLEKGLQNVALIVPDESFIQYLEVLDTYRNFNYAMGFDIKKTLFYRTLNTLQQEDFENLDAFKAFIEGILQDCKEYYQELFVFHQRFFSDIHKITDILKQFSFTDLLAFYLKELEKIKISDNSGGKIPVYGVLETRGMHFDAIVIVDFNEEVIFNFKDNDLFLNTKIRKAMQMPTLKDKQNLQKHYYYQLIRQTKNVDIAFVKNNASTHFLNFFKSKNFHIKEKEFHYSVFSFNQERCYKEDIFKMSIPKDFVFSASSLRVFFECKRKFYLKYIQKQKAPEETSINIGNIFHHLLKCSYNEFKEQFDILKVRDFFNQEIKNIKLENKKQEFDVAIENAKMSNFWEQEICTFKQPDYKFLEAEFYFETQIFSKNFKGYIDRLDLYQEQIIIIDYKFSNHVELKKANEKLCDFQLPIYMLALKNLGKEHISCYLYDVRKAQKIQEVNLQEKIDLLEEKMQTLDGEIVFDKCDDLKNCRNCEFGILCNR</sequence>
<dbReference type="InterPro" id="IPR038726">
    <property type="entry name" value="PDDEXK_AddAB-type"/>
</dbReference>
<dbReference type="EMBL" id="NXLX01000016">
    <property type="protein sequence ID" value="RDU72791.1"/>
    <property type="molecule type" value="Genomic_DNA"/>
</dbReference>
<dbReference type="SUPFAM" id="SSF52980">
    <property type="entry name" value="Restriction endonuclease-like"/>
    <property type="match status" value="1"/>
</dbReference>
<reference evidence="3 4" key="1">
    <citation type="submission" date="2018-04" db="EMBL/GenBank/DDBJ databases">
        <title>Novel Campyloabacter and Helicobacter Species and Strains.</title>
        <authorList>
            <person name="Mannion A.J."/>
            <person name="Shen Z."/>
            <person name="Fox J.G."/>
        </authorList>
    </citation>
    <scope>NUCLEOTIDE SEQUENCE [LARGE SCALE GENOMIC DNA]</scope>
    <source>
        <strain evidence="3 4">MIT 04-9362</strain>
    </source>
</reference>
<dbReference type="OrthoDB" id="9766257at2"/>
<evidence type="ECO:0000259" key="2">
    <source>
        <dbReference type="Pfam" id="PF12705"/>
    </source>
</evidence>
<dbReference type="InterPro" id="IPR011604">
    <property type="entry name" value="PDDEXK-like_dom_sf"/>
</dbReference>
<comment type="caution">
    <text evidence="3">The sequence shown here is derived from an EMBL/GenBank/DDBJ whole genome shotgun (WGS) entry which is preliminary data.</text>
</comment>
<evidence type="ECO:0000256" key="1">
    <source>
        <dbReference type="SAM" id="Coils"/>
    </source>
</evidence>
<name>A0A3D8J7G7_9HELI</name>
<organism evidence="3 4">
    <name type="scientific">Helicobacter anseris</name>
    <dbReference type="NCBI Taxonomy" id="375926"/>
    <lineage>
        <taxon>Bacteria</taxon>
        <taxon>Pseudomonadati</taxon>
        <taxon>Campylobacterota</taxon>
        <taxon>Epsilonproteobacteria</taxon>
        <taxon>Campylobacterales</taxon>
        <taxon>Helicobacteraceae</taxon>
        <taxon>Helicobacter</taxon>
    </lineage>
</organism>
<protein>
    <recommendedName>
        <fullName evidence="2">PD-(D/E)XK endonuclease-like domain-containing protein</fullName>
    </recommendedName>
</protein>
<feature type="domain" description="PD-(D/E)XK endonuclease-like" evidence="2">
    <location>
        <begin position="507"/>
        <end position="738"/>
    </location>
</feature>
<dbReference type="AlphaFoldDB" id="A0A3D8J7G7"/>
<evidence type="ECO:0000313" key="4">
    <source>
        <dbReference type="Proteomes" id="UP000256695"/>
    </source>
</evidence>
<dbReference type="InterPro" id="IPR027417">
    <property type="entry name" value="P-loop_NTPase"/>
</dbReference>
<evidence type="ECO:0000313" key="3">
    <source>
        <dbReference type="EMBL" id="RDU72791.1"/>
    </source>
</evidence>
<dbReference type="SUPFAM" id="SSF52540">
    <property type="entry name" value="P-loop containing nucleoside triphosphate hydrolases"/>
    <property type="match status" value="1"/>
</dbReference>
<dbReference type="RefSeq" id="WP_115579382.1">
    <property type="nucleotide sequence ID" value="NZ_NXLX01000016.1"/>
</dbReference>
<dbReference type="Pfam" id="PF12705">
    <property type="entry name" value="PDDEXK_1"/>
    <property type="match status" value="1"/>
</dbReference>
<dbReference type="Gene3D" id="3.90.320.10">
    <property type="match status" value="1"/>
</dbReference>
<dbReference type="InterPro" id="IPR011335">
    <property type="entry name" value="Restrct_endonuc-II-like"/>
</dbReference>
<feature type="coiled-coil region" evidence="1">
    <location>
        <begin position="689"/>
        <end position="716"/>
    </location>
</feature>
<keyword evidence="1" id="KW-0175">Coiled coil</keyword>
<dbReference type="Proteomes" id="UP000256695">
    <property type="component" value="Unassembled WGS sequence"/>
</dbReference>
<accession>A0A3D8J7G7</accession>
<keyword evidence="4" id="KW-1185">Reference proteome</keyword>